<dbReference type="CDD" id="cd03019">
    <property type="entry name" value="DsbA_DsbA"/>
    <property type="match status" value="1"/>
</dbReference>
<keyword evidence="1" id="KW-0732">Signal</keyword>
<proteinExistence type="predicted"/>
<dbReference type="PROSITE" id="PS51257">
    <property type="entry name" value="PROKAR_LIPOPROTEIN"/>
    <property type="match status" value="1"/>
</dbReference>
<sequence>MKNIVSRWLLSFCACALIFGCSDDFTPKEGEQFTTLPANLATYRIAPVAEIFSLTCSHCRKMESVLPELEMALQQEVGKVHVTFNEGAKAAAMVYYSAMMQLGQKPDAKLMDALFAAIQDNVALTPEQQQAAIEKVFTDNNLISPSAFDQKQRQDLGRRLKIAQAITEQGQIQAVPTFIVAGRYQVLTSGHDDIKELAETINYLLHKH</sequence>
<dbReference type="InterPro" id="IPR036249">
    <property type="entry name" value="Thioredoxin-like_sf"/>
</dbReference>
<dbReference type="STRING" id="861298.SAMN04488136_14033"/>
<accession>A0A1G8GT69</accession>
<organism evidence="3 4">
    <name type="scientific">Vibrio xiamenensis</name>
    <dbReference type="NCBI Taxonomy" id="861298"/>
    <lineage>
        <taxon>Bacteria</taxon>
        <taxon>Pseudomonadati</taxon>
        <taxon>Pseudomonadota</taxon>
        <taxon>Gammaproteobacteria</taxon>
        <taxon>Vibrionales</taxon>
        <taxon>Vibrionaceae</taxon>
        <taxon>Vibrio</taxon>
    </lineage>
</organism>
<reference evidence="3 4" key="1">
    <citation type="submission" date="2016-10" db="EMBL/GenBank/DDBJ databases">
        <authorList>
            <person name="de Groot N.N."/>
        </authorList>
    </citation>
    <scope>NUCLEOTIDE SEQUENCE [LARGE SCALE GENOMIC DNA]</scope>
    <source>
        <strain evidence="3 4">CGMCC 1.10228</strain>
    </source>
</reference>
<protein>
    <submittedName>
        <fullName evidence="3">Thioredoxin</fullName>
    </submittedName>
</protein>
<name>A0A1G8GT69_9VIBR</name>
<evidence type="ECO:0000256" key="1">
    <source>
        <dbReference type="ARBA" id="ARBA00022729"/>
    </source>
</evidence>
<dbReference type="InterPro" id="IPR050824">
    <property type="entry name" value="Thiol_disulfide_DsbA"/>
</dbReference>
<dbReference type="RefSeq" id="WP_093279184.1">
    <property type="nucleotide sequence ID" value="NZ_FNDD01000040.1"/>
</dbReference>
<dbReference type="SUPFAM" id="SSF52833">
    <property type="entry name" value="Thioredoxin-like"/>
    <property type="match status" value="1"/>
</dbReference>
<evidence type="ECO:0000313" key="3">
    <source>
        <dbReference type="EMBL" id="SDH97470.1"/>
    </source>
</evidence>
<gene>
    <name evidence="3" type="ORF">SAMN04488136_14033</name>
</gene>
<feature type="domain" description="Thioredoxin-like fold" evidence="2">
    <location>
        <begin position="49"/>
        <end position="185"/>
    </location>
</feature>
<dbReference type="Proteomes" id="UP000198854">
    <property type="component" value="Unassembled WGS sequence"/>
</dbReference>
<dbReference type="OrthoDB" id="6397986at2"/>
<dbReference type="Gene3D" id="3.40.30.10">
    <property type="entry name" value="Glutaredoxin"/>
    <property type="match status" value="1"/>
</dbReference>
<dbReference type="PANTHER" id="PTHR35891">
    <property type="entry name" value="THIOL:DISULFIDE INTERCHANGE PROTEIN DSBA"/>
    <property type="match status" value="1"/>
</dbReference>
<evidence type="ECO:0000313" key="4">
    <source>
        <dbReference type="Proteomes" id="UP000198854"/>
    </source>
</evidence>
<dbReference type="InterPro" id="IPR023205">
    <property type="entry name" value="DsbA/DsbL"/>
</dbReference>
<dbReference type="Pfam" id="PF13462">
    <property type="entry name" value="Thioredoxin_4"/>
    <property type="match status" value="1"/>
</dbReference>
<dbReference type="InterPro" id="IPR012336">
    <property type="entry name" value="Thioredoxin-like_fold"/>
</dbReference>
<evidence type="ECO:0000259" key="2">
    <source>
        <dbReference type="Pfam" id="PF13462"/>
    </source>
</evidence>
<keyword evidence="4" id="KW-1185">Reference proteome</keyword>
<dbReference type="PANTHER" id="PTHR35891:SF2">
    <property type="entry name" value="THIOL:DISULFIDE INTERCHANGE PROTEIN DSBA"/>
    <property type="match status" value="1"/>
</dbReference>
<dbReference type="EMBL" id="FNDD01000040">
    <property type="protein sequence ID" value="SDH97470.1"/>
    <property type="molecule type" value="Genomic_DNA"/>
</dbReference>
<dbReference type="AlphaFoldDB" id="A0A1G8GT69"/>